<dbReference type="Pfam" id="PF13578">
    <property type="entry name" value="Methyltransf_24"/>
    <property type="match status" value="1"/>
</dbReference>
<dbReference type="Gene3D" id="3.40.50.150">
    <property type="entry name" value="Vaccinia Virus protein VP39"/>
    <property type="match status" value="1"/>
</dbReference>
<reference evidence="1 2" key="1">
    <citation type="submission" date="2018-02" db="EMBL/GenBank/DDBJ databases">
        <title>Genomic Encyclopedia of Archaeal and Bacterial Type Strains, Phase II (KMG-II): from individual species to whole genera.</title>
        <authorList>
            <person name="Goeker M."/>
        </authorList>
    </citation>
    <scope>NUCLEOTIDE SEQUENCE [LARGE SCALE GENOMIC DNA]</scope>
    <source>
        <strain evidence="1 2">DSM 16809</strain>
    </source>
</reference>
<keyword evidence="1" id="KW-0808">Transferase</keyword>
<dbReference type="EMBL" id="PTJE01000003">
    <property type="protein sequence ID" value="PPK94884.1"/>
    <property type="molecule type" value="Genomic_DNA"/>
</dbReference>
<keyword evidence="1" id="KW-0489">Methyltransferase</keyword>
<keyword evidence="2" id="KW-1185">Reference proteome</keyword>
<dbReference type="InterPro" id="IPR029063">
    <property type="entry name" value="SAM-dependent_MTases_sf"/>
</dbReference>
<gene>
    <name evidence="1" type="ORF">LY01_01637</name>
</gene>
<dbReference type="GO" id="GO:0008168">
    <property type="term" value="F:methyltransferase activity"/>
    <property type="evidence" value="ECO:0007669"/>
    <property type="project" value="UniProtKB-KW"/>
</dbReference>
<dbReference type="SUPFAM" id="SSF53335">
    <property type="entry name" value="S-adenosyl-L-methionine-dependent methyltransferases"/>
    <property type="match status" value="1"/>
</dbReference>
<comment type="caution">
    <text evidence="1">The sequence shown here is derived from an EMBL/GenBank/DDBJ whole genome shotgun (WGS) entry which is preliminary data.</text>
</comment>
<dbReference type="OrthoDB" id="5464618at2"/>
<evidence type="ECO:0000313" key="2">
    <source>
        <dbReference type="Proteomes" id="UP000239002"/>
    </source>
</evidence>
<protein>
    <submittedName>
        <fullName evidence="1">Methyltransferase family protein</fullName>
    </submittedName>
</protein>
<dbReference type="Proteomes" id="UP000239002">
    <property type="component" value="Unassembled WGS sequence"/>
</dbReference>
<organism evidence="1 2">
    <name type="scientific">Nonlabens xylanidelens</name>
    <dbReference type="NCBI Taxonomy" id="191564"/>
    <lineage>
        <taxon>Bacteria</taxon>
        <taxon>Pseudomonadati</taxon>
        <taxon>Bacteroidota</taxon>
        <taxon>Flavobacteriia</taxon>
        <taxon>Flavobacteriales</taxon>
        <taxon>Flavobacteriaceae</taxon>
        <taxon>Nonlabens</taxon>
    </lineage>
</organism>
<accession>A0A2S6IKX1</accession>
<dbReference type="GO" id="GO:0032259">
    <property type="term" value="P:methylation"/>
    <property type="evidence" value="ECO:0007669"/>
    <property type="project" value="UniProtKB-KW"/>
</dbReference>
<dbReference type="AlphaFoldDB" id="A0A2S6IKX1"/>
<proteinExistence type="predicted"/>
<dbReference type="CDD" id="cd02440">
    <property type="entry name" value="AdoMet_MTases"/>
    <property type="match status" value="1"/>
</dbReference>
<sequence>MFHFIFSYFAHLLKSFHLHGIHSPFVFQLEKKCLKDSTTYTDYLKLSQYRNSVNASNKTLHIEDHGAGSRVFKTNDRKVKDILRHNCSTQKDAQMLYRICNYLKVNTVLELGTSLGIATHAMATARPDAIITTVEGSPEVYEYAATALVDNGIENVNCIASTFKEFFDEYDFNEVTYDLIYIDGHHDGTATLNYFEAILDKVHNDSVVVFDDIYWSTDMTAAWNKICAHSKVTASVDCFDIGMVFFRKEQLPERFYIKL</sequence>
<evidence type="ECO:0000313" key="1">
    <source>
        <dbReference type="EMBL" id="PPK94884.1"/>
    </source>
</evidence>
<name>A0A2S6IKX1_9FLAO</name>